<gene>
    <name evidence="6" type="ORF">WKW77_31000</name>
</gene>
<dbReference type="EMBL" id="JBBKZU010000021">
    <property type="protein sequence ID" value="MEJ8815528.1"/>
    <property type="molecule type" value="Genomic_DNA"/>
</dbReference>
<dbReference type="InterPro" id="IPR029016">
    <property type="entry name" value="GAF-like_dom_sf"/>
</dbReference>
<comment type="caution">
    <text evidence="6">The sequence shown here is derived from an EMBL/GenBank/DDBJ whole genome shotgun (WGS) entry which is preliminary data.</text>
</comment>
<organism evidence="6 7">
    <name type="scientific">Variovorax ureilyticus</name>
    <dbReference type="NCBI Taxonomy" id="1836198"/>
    <lineage>
        <taxon>Bacteria</taxon>
        <taxon>Pseudomonadati</taxon>
        <taxon>Pseudomonadota</taxon>
        <taxon>Betaproteobacteria</taxon>
        <taxon>Burkholderiales</taxon>
        <taxon>Comamonadaceae</taxon>
        <taxon>Variovorax</taxon>
    </lineage>
</organism>
<evidence type="ECO:0000259" key="5">
    <source>
        <dbReference type="PROSITE" id="PS51078"/>
    </source>
</evidence>
<keyword evidence="3" id="KW-0804">Transcription</keyword>
<sequence length="260" mass="28030">MTSTNQSLSRGLALLDAINDSAQPLGIRELARLQDISPSIVQRLATTLLEAGYLQQVAETRKYRLGVRALALGSAMVRTDALYASASEELRFLAEHHQLNGYLGVIQQDAVVYLHTVQSHGAIAIRAEAGQRISPHATAIGKSLLAYLPPDRANAVLGPAPYSARTKRTITTVRALQKELEETRKRGYAIADEENDLGIASIGAPVRDKDGIVVAAISVAFLKAQRGVKEWPEIARMVVRAAQKCSSALGYSATLQGLHQ</sequence>
<dbReference type="PANTHER" id="PTHR30136">
    <property type="entry name" value="HELIX-TURN-HELIX TRANSCRIPTIONAL REGULATOR, ICLR FAMILY"/>
    <property type="match status" value="1"/>
</dbReference>
<keyword evidence="7" id="KW-1185">Reference proteome</keyword>
<feature type="domain" description="IclR-ED" evidence="5">
    <location>
        <begin position="68"/>
        <end position="251"/>
    </location>
</feature>
<accession>A0ABU8VPE8</accession>
<dbReference type="RefSeq" id="WP_340360733.1">
    <property type="nucleotide sequence ID" value="NZ_JBBKZU010000021.1"/>
</dbReference>
<dbReference type="InterPro" id="IPR036388">
    <property type="entry name" value="WH-like_DNA-bd_sf"/>
</dbReference>
<evidence type="ECO:0000256" key="2">
    <source>
        <dbReference type="ARBA" id="ARBA00023125"/>
    </source>
</evidence>
<keyword evidence="1" id="KW-0805">Transcription regulation</keyword>
<dbReference type="InterPro" id="IPR050707">
    <property type="entry name" value="HTH_MetabolicPath_Reg"/>
</dbReference>
<dbReference type="InterPro" id="IPR036390">
    <property type="entry name" value="WH_DNA-bd_sf"/>
</dbReference>
<evidence type="ECO:0000256" key="1">
    <source>
        <dbReference type="ARBA" id="ARBA00023015"/>
    </source>
</evidence>
<keyword evidence="2" id="KW-0238">DNA-binding</keyword>
<evidence type="ECO:0000256" key="3">
    <source>
        <dbReference type="ARBA" id="ARBA00023163"/>
    </source>
</evidence>
<proteinExistence type="predicted"/>
<dbReference type="Pfam" id="PF01614">
    <property type="entry name" value="IclR_C"/>
    <property type="match status" value="1"/>
</dbReference>
<dbReference type="PANTHER" id="PTHR30136:SF24">
    <property type="entry name" value="HTH-TYPE TRANSCRIPTIONAL REPRESSOR ALLR"/>
    <property type="match status" value="1"/>
</dbReference>
<dbReference type="SMART" id="SM00346">
    <property type="entry name" value="HTH_ICLR"/>
    <property type="match status" value="1"/>
</dbReference>
<dbReference type="InterPro" id="IPR005471">
    <property type="entry name" value="Tscrpt_reg_IclR_N"/>
</dbReference>
<evidence type="ECO:0000313" key="7">
    <source>
        <dbReference type="Proteomes" id="UP001365846"/>
    </source>
</evidence>
<dbReference type="Gene3D" id="1.10.10.10">
    <property type="entry name" value="Winged helix-like DNA-binding domain superfamily/Winged helix DNA-binding domain"/>
    <property type="match status" value="1"/>
</dbReference>
<feature type="domain" description="HTH iclR-type" evidence="4">
    <location>
        <begin position="5"/>
        <end position="67"/>
    </location>
</feature>
<reference evidence="6 7" key="1">
    <citation type="submission" date="2024-03" db="EMBL/GenBank/DDBJ databases">
        <title>Novel species of the genus Variovorax.</title>
        <authorList>
            <person name="Liu Q."/>
            <person name="Xin Y.-H."/>
        </authorList>
    </citation>
    <scope>NUCLEOTIDE SEQUENCE [LARGE SCALE GENOMIC DNA]</scope>
    <source>
        <strain evidence="6 7">KACC 18899</strain>
    </source>
</reference>
<name>A0ABU8VPE8_9BURK</name>
<dbReference type="SUPFAM" id="SSF46785">
    <property type="entry name" value="Winged helix' DNA-binding domain"/>
    <property type="match status" value="1"/>
</dbReference>
<dbReference type="PROSITE" id="PS51077">
    <property type="entry name" value="HTH_ICLR"/>
    <property type="match status" value="1"/>
</dbReference>
<dbReference type="PROSITE" id="PS51078">
    <property type="entry name" value="ICLR_ED"/>
    <property type="match status" value="1"/>
</dbReference>
<dbReference type="Pfam" id="PF09339">
    <property type="entry name" value="HTH_IclR"/>
    <property type="match status" value="1"/>
</dbReference>
<evidence type="ECO:0000259" key="4">
    <source>
        <dbReference type="PROSITE" id="PS51077"/>
    </source>
</evidence>
<dbReference type="Gene3D" id="3.30.450.40">
    <property type="match status" value="1"/>
</dbReference>
<dbReference type="SUPFAM" id="SSF55781">
    <property type="entry name" value="GAF domain-like"/>
    <property type="match status" value="1"/>
</dbReference>
<evidence type="ECO:0000313" key="6">
    <source>
        <dbReference type="EMBL" id="MEJ8815528.1"/>
    </source>
</evidence>
<dbReference type="Proteomes" id="UP001365846">
    <property type="component" value="Unassembled WGS sequence"/>
</dbReference>
<protein>
    <submittedName>
        <fullName evidence="6">IclR family transcriptional regulator</fullName>
    </submittedName>
</protein>
<dbReference type="InterPro" id="IPR014757">
    <property type="entry name" value="Tscrpt_reg_IclR_C"/>
</dbReference>